<evidence type="ECO:0000256" key="8">
    <source>
        <dbReference type="PIRSR" id="PIRSR605150-1"/>
    </source>
</evidence>
<evidence type="ECO:0000256" key="6">
    <source>
        <dbReference type="ARBA" id="ARBA00023136"/>
    </source>
</evidence>
<keyword evidence="3" id="KW-0808">Transferase</keyword>
<evidence type="ECO:0000256" key="10">
    <source>
        <dbReference type="PIRSR" id="PIRSR605150-3"/>
    </source>
</evidence>
<proteinExistence type="predicted"/>
<dbReference type="FunFam" id="3.90.550.10:FF:000173">
    <property type="entry name" value="Cellulose synthase-like protein E1"/>
    <property type="match status" value="1"/>
</dbReference>
<feature type="transmembrane region" description="Helical" evidence="11">
    <location>
        <begin position="653"/>
        <end position="676"/>
    </location>
</feature>
<evidence type="ECO:0000256" key="3">
    <source>
        <dbReference type="ARBA" id="ARBA00022679"/>
    </source>
</evidence>
<feature type="binding site" evidence="10">
    <location>
        <position position="313"/>
    </location>
    <ligand>
        <name>Mn(2+)</name>
        <dbReference type="ChEBI" id="CHEBI:29035"/>
    </ligand>
</feature>
<evidence type="ECO:0000256" key="2">
    <source>
        <dbReference type="ARBA" id="ARBA00022676"/>
    </source>
</evidence>
<sequence>MGYREKETGKNGYLPLFETKSPKRRVLYHLYVASTFAAICLIWVYRVSYLPAEGTLRRWVWIGMFLAEIWFAFYWFLNQLVRWNPVYRHTFPNRLSQRYEKDLPGIDLFVCTADPQMEPPIMVVNTVLSVMAYDYAPEKEAVYLSDDGGSDLTFYAMLEASKFSKYWLPFCKKFKVEPRSPDVYFRTAVGPMDDPVAAEEWLVVKQLYKDMKNQIESITKLGRVPEEIRRQHKGFKEWDFVSSKRDHQTILQIIIDGRDPKFVDSEGQPLPTLVYLSREKRPQYHHNFKAGAMNALIRVSSRISNAPIIMNVDCDMYSNNSNSIRDALCFFMDEEKGQGIAYVQYPQAFENITKNDLYGSSLNVIYGVELPGMDGYGGTGYIGTGCFHRREILCGRSYSKDYKVDWVKMNRKKTDESAEVLEEASKVLANCKYEENTKWGKEIGLKYGCLVEDMMTGFSIQCRGWKSVYFIPEMRAFVGLAPTTLLDSLAQHKRWSEGDFHIFLSRTFLSGLGKMSLIHKFTYCPYSLWAPNCLPTLYYFIVPSLCLLRGIHLFPQASSPWFQAFVYAILANSAYGLAECTWHKGTAKSWWNDQRMKLFKRMTSYLFGFFDRIFMMLGLTNSGFTITAKVVEDDAAIDRYEKEVMEFGAHSPMFTIIATVALLNLFSFVWGIEMVVTDITSKASLDLFAMQILLCGVLVLINVPVFQGLFFRRDKGKMPTSVTYKSLVIAVSLCSITFYQNGGPP</sequence>
<evidence type="ECO:0000256" key="1">
    <source>
        <dbReference type="ARBA" id="ARBA00004127"/>
    </source>
</evidence>
<evidence type="ECO:0000256" key="11">
    <source>
        <dbReference type="SAM" id="Phobius"/>
    </source>
</evidence>
<dbReference type="Gene3D" id="3.90.550.10">
    <property type="entry name" value="Spore Coat Polysaccharide Biosynthesis Protein SpsA, Chain A"/>
    <property type="match status" value="1"/>
</dbReference>
<feature type="active site" evidence="8">
    <location>
        <position position="147"/>
    </location>
</feature>
<dbReference type="EMBL" id="GGEC01013683">
    <property type="protein sequence ID" value="MBW94166.1"/>
    <property type="molecule type" value="Transcribed_RNA"/>
</dbReference>
<evidence type="ECO:0000256" key="5">
    <source>
        <dbReference type="ARBA" id="ARBA00022989"/>
    </source>
</evidence>
<feature type="transmembrane region" description="Helical" evidence="11">
    <location>
        <begin position="603"/>
        <end position="624"/>
    </location>
</feature>
<dbReference type="PANTHER" id="PTHR13301">
    <property type="entry name" value="X-BOX TRANSCRIPTION FACTOR-RELATED"/>
    <property type="match status" value="1"/>
</dbReference>
<dbReference type="AlphaFoldDB" id="A0A2P2JL07"/>
<feature type="transmembrane region" description="Helical" evidence="11">
    <location>
        <begin position="26"/>
        <end position="47"/>
    </location>
</feature>
<dbReference type="SUPFAM" id="SSF53448">
    <property type="entry name" value="Nucleotide-diphospho-sugar transferases"/>
    <property type="match status" value="1"/>
</dbReference>
<evidence type="ECO:0008006" key="13">
    <source>
        <dbReference type="Google" id="ProtNLM"/>
    </source>
</evidence>
<name>A0A2P2JL07_RHIMU</name>
<organism evidence="12">
    <name type="scientific">Rhizophora mucronata</name>
    <name type="common">Asiatic mangrove</name>
    <dbReference type="NCBI Taxonomy" id="61149"/>
    <lineage>
        <taxon>Eukaryota</taxon>
        <taxon>Viridiplantae</taxon>
        <taxon>Streptophyta</taxon>
        <taxon>Embryophyta</taxon>
        <taxon>Tracheophyta</taxon>
        <taxon>Spermatophyta</taxon>
        <taxon>Magnoliopsida</taxon>
        <taxon>eudicotyledons</taxon>
        <taxon>Gunneridae</taxon>
        <taxon>Pentapetalae</taxon>
        <taxon>rosids</taxon>
        <taxon>fabids</taxon>
        <taxon>Malpighiales</taxon>
        <taxon>Rhizophoraceae</taxon>
        <taxon>Rhizophora</taxon>
    </lineage>
</organism>
<feature type="transmembrane region" description="Helical" evidence="11">
    <location>
        <begin position="537"/>
        <end position="555"/>
    </location>
</feature>
<feature type="active site" evidence="8">
    <location>
        <position position="453"/>
    </location>
</feature>
<comment type="subcellular location">
    <subcellularLocation>
        <location evidence="1">Endomembrane system</location>
        <topology evidence="1">Multi-pass membrane protein</topology>
    </subcellularLocation>
</comment>
<dbReference type="GO" id="GO:0016760">
    <property type="term" value="F:cellulose synthase (UDP-forming) activity"/>
    <property type="evidence" value="ECO:0007669"/>
    <property type="project" value="InterPro"/>
</dbReference>
<feature type="binding site" evidence="10">
    <location>
        <position position="289"/>
    </location>
    <ligand>
        <name>Mn(2+)</name>
        <dbReference type="ChEBI" id="CHEBI:29035"/>
    </ligand>
</feature>
<accession>A0A2P2JL07</accession>
<dbReference type="InterPro" id="IPR005150">
    <property type="entry name" value="Cellulose_synth"/>
</dbReference>
<keyword evidence="7" id="KW-0961">Cell wall biogenesis/degradation</keyword>
<keyword evidence="2" id="KW-0328">Glycosyltransferase</keyword>
<keyword evidence="4 11" id="KW-0812">Transmembrane</keyword>
<feature type="transmembrane region" description="Helical" evidence="11">
    <location>
        <begin position="688"/>
        <end position="710"/>
    </location>
</feature>
<feature type="binding site" evidence="9">
    <location>
        <position position="118"/>
    </location>
    <ligand>
        <name>UDP-alpha-D-glucose</name>
        <dbReference type="ChEBI" id="CHEBI:58885"/>
    </ligand>
</feature>
<keyword evidence="5 11" id="KW-1133">Transmembrane helix</keyword>
<dbReference type="GO" id="GO:0071555">
    <property type="term" value="P:cell wall organization"/>
    <property type="evidence" value="ECO:0007669"/>
    <property type="project" value="UniProtKB-KW"/>
</dbReference>
<feature type="transmembrane region" description="Helical" evidence="11">
    <location>
        <begin position="561"/>
        <end position="582"/>
    </location>
</feature>
<dbReference type="Pfam" id="PF03552">
    <property type="entry name" value="Cellulose_synt"/>
    <property type="match status" value="2"/>
</dbReference>
<dbReference type="GO" id="GO:0030244">
    <property type="term" value="P:cellulose biosynthetic process"/>
    <property type="evidence" value="ECO:0007669"/>
    <property type="project" value="InterPro"/>
</dbReference>
<dbReference type="GO" id="GO:0012505">
    <property type="term" value="C:endomembrane system"/>
    <property type="evidence" value="ECO:0007669"/>
    <property type="project" value="UniProtKB-SubCell"/>
</dbReference>
<feature type="binding site" evidence="9">
    <location>
        <position position="147"/>
    </location>
    <ligand>
        <name>UDP-alpha-D-glucose</name>
        <dbReference type="ChEBI" id="CHEBI:58885"/>
    </ligand>
</feature>
<feature type="transmembrane region" description="Helical" evidence="11">
    <location>
        <begin position="59"/>
        <end position="77"/>
    </location>
</feature>
<evidence type="ECO:0000256" key="4">
    <source>
        <dbReference type="ARBA" id="ARBA00022692"/>
    </source>
</evidence>
<evidence type="ECO:0000256" key="9">
    <source>
        <dbReference type="PIRSR" id="PIRSR605150-2"/>
    </source>
</evidence>
<dbReference type="GO" id="GO:0016020">
    <property type="term" value="C:membrane"/>
    <property type="evidence" value="ECO:0007669"/>
    <property type="project" value="InterPro"/>
</dbReference>
<evidence type="ECO:0000256" key="7">
    <source>
        <dbReference type="ARBA" id="ARBA00023316"/>
    </source>
</evidence>
<reference evidence="12" key="1">
    <citation type="submission" date="2018-02" db="EMBL/GenBank/DDBJ databases">
        <title>Rhizophora mucronata_Transcriptome.</title>
        <authorList>
            <person name="Meera S.P."/>
            <person name="Sreeshan A."/>
            <person name="Augustine A."/>
        </authorList>
    </citation>
    <scope>NUCLEOTIDE SEQUENCE</scope>
    <source>
        <tissue evidence="12">Leaf</tissue>
    </source>
</reference>
<evidence type="ECO:0000313" key="12">
    <source>
        <dbReference type="EMBL" id="MBW94166.1"/>
    </source>
</evidence>
<keyword evidence="6 11" id="KW-0472">Membrane</keyword>
<dbReference type="InterPro" id="IPR029044">
    <property type="entry name" value="Nucleotide-diphossugar_trans"/>
</dbReference>
<protein>
    <recommendedName>
        <fullName evidence="13">Cellulose synthase-like protein E6</fullName>
    </recommendedName>
</protein>